<accession>A0A8J5VH47</accession>
<reference evidence="1" key="2">
    <citation type="submission" date="2021-02" db="EMBL/GenBank/DDBJ databases">
        <authorList>
            <person name="Kimball J.A."/>
            <person name="Haas M.W."/>
            <person name="Macchietto M."/>
            <person name="Kono T."/>
            <person name="Duquette J."/>
            <person name="Shao M."/>
        </authorList>
    </citation>
    <scope>NUCLEOTIDE SEQUENCE</scope>
    <source>
        <tissue evidence="1">Fresh leaf tissue</tissue>
    </source>
</reference>
<gene>
    <name evidence="1" type="ORF">GUJ93_ZPchr0008g12150</name>
</gene>
<evidence type="ECO:0000313" key="1">
    <source>
        <dbReference type="EMBL" id="KAG8047238.1"/>
    </source>
</evidence>
<reference evidence="1" key="1">
    <citation type="journal article" date="2021" name="bioRxiv">
        <title>Whole Genome Assembly and Annotation of Northern Wild Rice, Zizania palustris L., Supports a Whole Genome Duplication in the Zizania Genus.</title>
        <authorList>
            <person name="Haas M."/>
            <person name="Kono T."/>
            <person name="Macchietto M."/>
            <person name="Millas R."/>
            <person name="McGilp L."/>
            <person name="Shao M."/>
            <person name="Duquette J."/>
            <person name="Hirsch C.N."/>
            <person name="Kimball J."/>
        </authorList>
    </citation>
    <scope>NUCLEOTIDE SEQUENCE</scope>
    <source>
        <tissue evidence="1">Fresh leaf tissue</tissue>
    </source>
</reference>
<name>A0A8J5VH47_ZIZPA</name>
<keyword evidence="2" id="KW-1185">Reference proteome</keyword>
<dbReference type="AlphaFoldDB" id="A0A8J5VH47"/>
<dbReference type="Proteomes" id="UP000729402">
    <property type="component" value="Unassembled WGS sequence"/>
</dbReference>
<sequence>MGLILRSLAVLPKALNLQRGCGCNLAGLGYFRPRCLSSRFGLLLSLDSFQSLIAKVFKTFRCEDLFMVYGNGGTMKQCEGLRKQEQKKLLEARIWLRV</sequence>
<proteinExistence type="predicted"/>
<evidence type="ECO:0000313" key="2">
    <source>
        <dbReference type="Proteomes" id="UP000729402"/>
    </source>
</evidence>
<protein>
    <submittedName>
        <fullName evidence="1">Uncharacterized protein</fullName>
    </submittedName>
</protein>
<dbReference type="EMBL" id="JAAALK010000290">
    <property type="protein sequence ID" value="KAG8047238.1"/>
    <property type="molecule type" value="Genomic_DNA"/>
</dbReference>
<organism evidence="1 2">
    <name type="scientific">Zizania palustris</name>
    <name type="common">Northern wild rice</name>
    <dbReference type="NCBI Taxonomy" id="103762"/>
    <lineage>
        <taxon>Eukaryota</taxon>
        <taxon>Viridiplantae</taxon>
        <taxon>Streptophyta</taxon>
        <taxon>Embryophyta</taxon>
        <taxon>Tracheophyta</taxon>
        <taxon>Spermatophyta</taxon>
        <taxon>Magnoliopsida</taxon>
        <taxon>Liliopsida</taxon>
        <taxon>Poales</taxon>
        <taxon>Poaceae</taxon>
        <taxon>BOP clade</taxon>
        <taxon>Oryzoideae</taxon>
        <taxon>Oryzeae</taxon>
        <taxon>Zizaniinae</taxon>
        <taxon>Zizania</taxon>
    </lineage>
</organism>
<comment type="caution">
    <text evidence="1">The sequence shown here is derived from an EMBL/GenBank/DDBJ whole genome shotgun (WGS) entry which is preliminary data.</text>
</comment>